<proteinExistence type="predicted"/>
<keyword evidence="1" id="KW-0812">Transmembrane</keyword>
<organism evidence="2 3">
    <name type="scientific">Candidatus Staskawiczbacteria bacterium RIFCSPHIGHO2_12_FULL_38_11</name>
    <dbReference type="NCBI Taxonomy" id="1802209"/>
    <lineage>
        <taxon>Bacteria</taxon>
        <taxon>Candidatus Staskawicziibacteriota</taxon>
    </lineage>
</organism>
<dbReference type="AlphaFoldDB" id="A0A1G2I795"/>
<protein>
    <recommendedName>
        <fullName evidence="4">Fimbrial assembly protein</fullName>
    </recommendedName>
</protein>
<name>A0A1G2I795_9BACT</name>
<evidence type="ECO:0000313" key="2">
    <source>
        <dbReference type="EMBL" id="OGZ70589.1"/>
    </source>
</evidence>
<feature type="transmembrane region" description="Helical" evidence="1">
    <location>
        <begin position="21"/>
        <end position="47"/>
    </location>
</feature>
<evidence type="ECO:0000256" key="1">
    <source>
        <dbReference type="SAM" id="Phobius"/>
    </source>
</evidence>
<dbReference type="EMBL" id="MHOV01000007">
    <property type="protein sequence ID" value="OGZ70589.1"/>
    <property type="molecule type" value="Genomic_DNA"/>
</dbReference>
<keyword evidence="1" id="KW-1133">Transmembrane helix</keyword>
<reference evidence="2 3" key="1">
    <citation type="journal article" date="2016" name="Nat. Commun.">
        <title>Thousands of microbial genomes shed light on interconnected biogeochemical processes in an aquifer system.</title>
        <authorList>
            <person name="Anantharaman K."/>
            <person name="Brown C.T."/>
            <person name="Hug L.A."/>
            <person name="Sharon I."/>
            <person name="Castelle C.J."/>
            <person name="Probst A.J."/>
            <person name="Thomas B.C."/>
            <person name="Singh A."/>
            <person name="Wilkins M.J."/>
            <person name="Karaoz U."/>
            <person name="Brodie E.L."/>
            <person name="Williams K.H."/>
            <person name="Hubbard S.S."/>
            <person name="Banfield J.F."/>
        </authorList>
    </citation>
    <scope>NUCLEOTIDE SEQUENCE [LARGE SCALE GENOMIC DNA]</scope>
</reference>
<keyword evidence="1" id="KW-0472">Membrane</keyword>
<evidence type="ECO:0008006" key="4">
    <source>
        <dbReference type="Google" id="ProtNLM"/>
    </source>
</evidence>
<gene>
    <name evidence="2" type="ORF">A3F47_01450</name>
</gene>
<comment type="caution">
    <text evidence="2">The sequence shown here is derived from an EMBL/GenBank/DDBJ whole genome shotgun (WGS) entry which is preliminary data.</text>
</comment>
<sequence length="182" mass="20906">MINLLPPEEKKALQLVIKKNLVIVLWYMAIMSLLALSLILFLVKLYILQDESYQKTTLDSIKKQYQTAEFISLKNNIQKYNTSLAKADDFYKKQIYFSDVLKNVLEVQRPEGLYFESILVEKNKDNSGVKVSISGLSGTRDGLLIFKNNLEANGKIKNVNFPPANWVKPKDINFNLTLEMPK</sequence>
<accession>A0A1G2I795</accession>
<dbReference type="Proteomes" id="UP000179214">
    <property type="component" value="Unassembled WGS sequence"/>
</dbReference>
<evidence type="ECO:0000313" key="3">
    <source>
        <dbReference type="Proteomes" id="UP000179214"/>
    </source>
</evidence>